<dbReference type="OrthoDB" id="10058156at2759"/>
<gene>
    <name evidence="1" type="ORF">RF11_01364</name>
</gene>
<evidence type="ECO:0000313" key="1">
    <source>
        <dbReference type="EMBL" id="KII71820.1"/>
    </source>
</evidence>
<name>A0A0C2N677_THEKT</name>
<proteinExistence type="predicted"/>
<accession>A0A0C2N677</accession>
<comment type="caution">
    <text evidence="1">The sequence shown here is derived from an EMBL/GenBank/DDBJ whole genome shotgun (WGS) entry which is preliminary data.</text>
</comment>
<protein>
    <submittedName>
        <fullName evidence="1">Uncharacterized protein</fullName>
    </submittedName>
</protein>
<keyword evidence="2" id="KW-1185">Reference proteome</keyword>
<dbReference type="Proteomes" id="UP000031668">
    <property type="component" value="Unassembled WGS sequence"/>
</dbReference>
<dbReference type="AlphaFoldDB" id="A0A0C2N677"/>
<sequence length="188" mass="21894">MATRENTDIQSLIQLRSKQIGKQEMRHEAQIQMQMKFFDTLFHQVNSNLSNYGLINYVFLPFSPFSEIWTTYMARFITFVQANSITPEHIPLPNNLTWEELCGIMTKNFDSYKFTARERHRLYTDINRQPGETPLELAARIREIAPSCNVPAIKDPLDEAIKTLFVCSVSNETVVKAIFHKASEWLKF</sequence>
<organism evidence="1 2">
    <name type="scientific">Thelohanellus kitauei</name>
    <name type="common">Myxosporean</name>
    <dbReference type="NCBI Taxonomy" id="669202"/>
    <lineage>
        <taxon>Eukaryota</taxon>
        <taxon>Metazoa</taxon>
        <taxon>Cnidaria</taxon>
        <taxon>Myxozoa</taxon>
        <taxon>Myxosporea</taxon>
        <taxon>Bivalvulida</taxon>
        <taxon>Platysporina</taxon>
        <taxon>Myxobolidae</taxon>
        <taxon>Thelohanellus</taxon>
    </lineage>
</organism>
<evidence type="ECO:0000313" key="2">
    <source>
        <dbReference type="Proteomes" id="UP000031668"/>
    </source>
</evidence>
<reference evidence="1 2" key="1">
    <citation type="journal article" date="2014" name="Genome Biol. Evol.">
        <title>The genome of the myxosporean Thelohanellus kitauei shows adaptations to nutrient acquisition within its fish host.</title>
        <authorList>
            <person name="Yang Y."/>
            <person name="Xiong J."/>
            <person name="Zhou Z."/>
            <person name="Huo F."/>
            <person name="Miao W."/>
            <person name="Ran C."/>
            <person name="Liu Y."/>
            <person name="Zhang J."/>
            <person name="Feng J."/>
            <person name="Wang M."/>
            <person name="Wang M."/>
            <person name="Wang L."/>
            <person name="Yao B."/>
        </authorList>
    </citation>
    <scope>NUCLEOTIDE SEQUENCE [LARGE SCALE GENOMIC DNA]</scope>
    <source>
        <strain evidence="1">Wuqing</strain>
    </source>
</reference>
<dbReference type="EMBL" id="JWZT01001610">
    <property type="protein sequence ID" value="KII71820.1"/>
    <property type="molecule type" value="Genomic_DNA"/>
</dbReference>